<name>A0ABU4N4Y9_9ACTN</name>
<gene>
    <name evidence="1" type="ORF">PV383_47615</name>
</gene>
<evidence type="ECO:0000313" key="2">
    <source>
        <dbReference type="Proteomes" id="UP001282474"/>
    </source>
</evidence>
<sequence>MPILIALDDWAERWIVPSGAGTISLLHHECGSPVQTVVACASGHDITAPGQVTMLPGPGAKLAAGSD</sequence>
<comment type="caution">
    <text evidence="1">The sequence shown here is derived from an EMBL/GenBank/DDBJ whole genome shotgun (WGS) entry which is preliminary data.</text>
</comment>
<reference evidence="1 2" key="1">
    <citation type="journal article" date="2023" name="Microb. Genom.">
        <title>Mesoterricola silvestris gen. nov., sp. nov., Mesoterricola sediminis sp. nov., Geothrix oryzae sp. nov., Geothrix edaphica sp. nov., Geothrix rubra sp. nov., and Geothrix limicola sp. nov., six novel members of Acidobacteriota isolated from soils.</title>
        <authorList>
            <person name="Weisberg A.J."/>
            <person name="Pearce E."/>
            <person name="Kramer C.G."/>
            <person name="Chang J.H."/>
            <person name="Clarke C.R."/>
        </authorList>
    </citation>
    <scope>NUCLEOTIDE SEQUENCE [LARGE SCALE GENOMIC DNA]</scope>
    <source>
        <strain evidence="1 2">NE20-4-1</strain>
    </source>
</reference>
<dbReference type="EMBL" id="JARAWJ010000117">
    <property type="protein sequence ID" value="MDX3044769.1"/>
    <property type="molecule type" value="Genomic_DNA"/>
</dbReference>
<proteinExistence type="predicted"/>
<dbReference type="Gene3D" id="1.10.10.10">
    <property type="entry name" value="Winged helix-like DNA-binding domain superfamily/Winged helix DNA-binding domain"/>
    <property type="match status" value="1"/>
</dbReference>
<keyword evidence="2" id="KW-1185">Reference proteome</keyword>
<dbReference type="Proteomes" id="UP001282474">
    <property type="component" value="Unassembled WGS sequence"/>
</dbReference>
<evidence type="ECO:0000313" key="1">
    <source>
        <dbReference type="EMBL" id="MDX3044769.1"/>
    </source>
</evidence>
<dbReference type="RefSeq" id="WP_237280687.1">
    <property type="nucleotide sequence ID" value="NZ_JABXWF010000042.1"/>
</dbReference>
<protein>
    <submittedName>
        <fullName evidence="1">Uncharacterized protein</fullName>
    </submittedName>
</protein>
<accession>A0ABU4N4Y9</accession>
<organism evidence="1 2">
    <name type="scientific">Streptomyces caniscabiei</name>
    <dbReference type="NCBI Taxonomy" id="2746961"/>
    <lineage>
        <taxon>Bacteria</taxon>
        <taxon>Bacillati</taxon>
        <taxon>Actinomycetota</taxon>
        <taxon>Actinomycetes</taxon>
        <taxon>Kitasatosporales</taxon>
        <taxon>Streptomycetaceae</taxon>
        <taxon>Streptomyces</taxon>
    </lineage>
</organism>
<dbReference type="InterPro" id="IPR036388">
    <property type="entry name" value="WH-like_DNA-bd_sf"/>
</dbReference>